<keyword evidence="2" id="KW-0812">Transmembrane</keyword>
<evidence type="ECO:0000256" key="2">
    <source>
        <dbReference type="SAM" id="Phobius"/>
    </source>
</evidence>
<organism evidence="3 4">
    <name type="scientific">Nocardiopsis coralli</name>
    <dbReference type="NCBI Taxonomy" id="2772213"/>
    <lineage>
        <taxon>Bacteria</taxon>
        <taxon>Bacillati</taxon>
        <taxon>Actinomycetota</taxon>
        <taxon>Actinomycetes</taxon>
        <taxon>Streptosporangiales</taxon>
        <taxon>Nocardiopsidaceae</taxon>
        <taxon>Nocardiopsis</taxon>
    </lineage>
</organism>
<keyword evidence="2" id="KW-0472">Membrane</keyword>
<feature type="compositionally biased region" description="Low complexity" evidence="1">
    <location>
        <begin position="11"/>
        <end position="22"/>
    </location>
</feature>
<evidence type="ECO:0000313" key="3">
    <source>
        <dbReference type="EMBL" id="MBE2997422.1"/>
    </source>
</evidence>
<dbReference type="InterPro" id="IPR025557">
    <property type="entry name" value="DUF4282"/>
</dbReference>
<feature type="compositionally biased region" description="Gly residues" evidence="1">
    <location>
        <begin position="23"/>
        <end position="35"/>
    </location>
</feature>
<dbReference type="Proteomes" id="UP000806528">
    <property type="component" value="Unassembled WGS sequence"/>
</dbReference>
<keyword evidence="4" id="KW-1185">Reference proteome</keyword>
<name>A0ABR9P0S3_9ACTN</name>
<keyword evidence="2" id="KW-1133">Transmembrane helix</keyword>
<dbReference type="EMBL" id="JADBGI010000001">
    <property type="protein sequence ID" value="MBE2997422.1"/>
    <property type="molecule type" value="Genomic_DNA"/>
</dbReference>
<gene>
    <name evidence="3" type="ORF">IDM40_01700</name>
</gene>
<sequence length="144" mass="15603">MSNPPEQPYDPSQYYGHQQPYQGGYGYQPGPGGPGGMPPQQSAPRAGFFGSLFDFSFKNFVTSRVIPVFWILWLVAIAFGTLTGIISAFGLMAVDEGFGGFMTLVFSLIGGAMGVLFSRIIMETLIVLFRISEDLSAIRSRGGM</sequence>
<accession>A0ABR9P0S3</accession>
<protein>
    <submittedName>
        <fullName evidence="3">DUF4282 domain-containing protein</fullName>
    </submittedName>
</protein>
<evidence type="ECO:0000313" key="4">
    <source>
        <dbReference type="Proteomes" id="UP000806528"/>
    </source>
</evidence>
<proteinExistence type="predicted"/>
<comment type="caution">
    <text evidence="3">The sequence shown here is derived from an EMBL/GenBank/DDBJ whole genome shotgun (WGS) entry which is preliminary data.</text>
</comment>
<feature type="transmembrane region" description="Helical" evidence="2">
    <location>
        <begin position="68"/>
        <end position="92"/>
    </location>
</feature>
<feature type="region of interest" description="Disordered" evidence="1">
    <location>
        <begin position="1"/>
        <end position="43"/>
    </location>
</feature>
<feature type="transmembrane region" description="Helical" evidence="2">
    <location>
        <begin position="98"/>
        <end position="122"/>
    </location>
</feature>
<dbReference type="Pfam" id="PF14110">
    <property type="entry name" value="DUF4282"/>
    <property type="match status" value="1"/>
</dbReference>
<dbReference type="RefSeq" id="WP_193120060.1">
    <property type="nucleotide sequence ID" value="NZ_JADBGI010000001.1"/>
</dbReference>
<evidence type="ECO:0000256" key="1">
    <source>
        <dbReference type="SAM" id="MobiDB-lite"/>
    </source>
</evidence>
<reference evidence="3 4" key="1">
    <citation type="submission" date="2020-09" db="EMBL/GenBank/DDBJ databases">
        <title>Diversity and distribution of actinomycetes associated with coral in the coast of Hainan.</title>
        <authorList>
            <person name="Li F."/>
        </authorList>
    </citation>
    <scope>NUCLEOTIDE SEQUENCE [LARGE SCALE GENOMIC DNA]</scope>
    <source>
        <strain evidence="3 4">HNM0947</strain>
    </source>
</reference>